<feature type="non-terminal residue" evidence="1">
    <location>
        <position position="71"/>
    </location>
</feature>
<organism evidence="1 2">
    <name type="scientific">Trifolium medium</name>
    <dbReference type="NCBI Taxonomy" id="97028"/>
    <lineage>
        <taxon>Eukaryota</taxon>
        <taxon>Viridiplantae</taxon>
        <taxon>Streptophyta</taxon>
        <taxon>Embryophyta</taxon>
        <taxon>Tracheophyta</taxon>
        <taxon>Spermatophyta</taxon>
        <taxon>Magnoliopsida</taxon>
        <taxon>eudicotyledons</taxon>
        <taxon>Gunneridae</taxon>
        <taxon>Pentapetalae</taxon>
        <taxon>rosids</taxon>
        <taxon>fabids</taxon>
        <taxon>Fabales</taxon>
        <taxon>Fabaceae</taxon>
        <taxon>Papilionoideae</taxon>
        <taxon>50 kb inversion clade</taxon>
        <taxon>NPAAA clade</taxon>
        <taxon>Hologalegina</taxon>
        <taxon>IRL clade</taxon>
        <taxon>Trifolieae</taxon>
        <taxon>Trifolium</taxon>
    </lineage>
</organism>
<evidence type="ECO:0000313" key="1">
    <source>
        <dbReference type="EMBL" id="MCI87371.1"/>
    </source>
</evidence>
<proteinExistence type="predicted"/>
<reference evidence="1 2" key="1">
    <citation type="journal article" date="2018" name="Front. Plant Sci.">
        <title>Red Clover (Trifolium pratense) and Zigzag Clover (T. medium) - A Picture of Genomic Similarities and Differences.</title>
        <authorList>
            <person name="Dluhosova J."/>
            <person name="Istvanek J."/>
            <person name="Nedelnik J."/>
            <person name="Repkova J."/>
        </authorList>
    </citation>
    <scope>NUCLEOTIDE SEQUENCE [LARGE SCALE GENOMIC DNA]</scope>
    <source>
        <strain evidence="2">cv. 10/8</strain>
        <tissue evidence="1">Leaf</tissue>
    </source>
</reference>
<sequence>EEEEKNRLWEVEKMRQEDHLLQLSLKIAPEAKVKEIEAEPHPLILALQEKLEAQGAEQEKIKGELKSLSEG</sequence>
<protein>
    <submittedName>
        <fullName evidence="1">Uncharacterized protein</fullName>
    </submittedName>
</protein>
<dbReference type="EMBL" id="LXQA011164381">
    <property type="protein sequence ID" value="MCI87371.1"/>
    <property type="molecule type" value="Genomic_DNA"/>
</dbReference>
<feature type="non-terminal residue" evidence="1">
    <location>
        <position position="1"/>
    </location>
</feature>
<accession>A0A392VK68</accession>
<evidence type="ECO:0000313" key="2">
    <source>
        <dbReference type="Proteomes" id="UP000265520"/>
    </source>
</evidence>
<name>A0A392VK68_9FABA</name>
<keyword evidence="2" id="KW-1185">Reference proteome</keyword>
<comment type="caution">
    <text evidence="1">The sequence shown here is derived from an EMBL/GenBank/DDBJ whole genome shotgun (WGS) entry which is preliminary data.</text>
</comment>
<dbReference type="AlphaFoldDB" id="A0A392VK68"/>
<dbReference type="Proteomes" id="UP000265520">
    <property type="component" value="Unassembled WGS sequence"/>
</dbReference>